<sequence length="79" mass="9035">MTGCQGELADKEFDVYIEDTEGNVILNEKVKSQANGFFDLWLPRDETYQIKIKYDGKTSESEILTFENEGTCITTMQLT</sequence>
<evidence type="ECO:0000313" key="1">
    <source>
        <dbReference type="EMBL" id="OHX46552.1"/>
    </source>
</evidence>
<evidence type="ECO:0000313" key="2">
    <source>
        <dbReference type="Proteomes" id="UP000180194"/>
    </source>
</evidence>
<dbReference type="Proteomes" id="UP000180194">
    <property type="component" value="Unassembled WGS sequence"/>
</dbReference>
<keyword evidence="2" id="KW-1185">Reference proteome</keyword>
<dbReference type="EMBL" id="MBRJ01000029">
    <property type="protein sequence ID" value="OHX46552.1"/>
    <property type="molecule type" value="Genomic_DNA"/>
</dbReference>
<organism evidence="1 2">
    <name type="scientific">Cytobacillus oceanisediminis</name>
    <dbReference type="NCBI Taxonomy" id="665099"/>
    <lineage>
        <taxon>Bacteria</taxon>
        <taxon>Bacillati</taxon>
        <taxon>Bacillota</taxon>
        <taxon>Bacilli</taxon>
        <taxon>Bacillales</taxon>
        <taxon>Bacillaceae</taxon>
        <taxon>Cytobacillus</taxon>
    </lineage>
</organism>
<comment type="caution">
    <text evidence="1">The sequence shown here is derived from an EMBL/GenBank/DDBJ whole genome shotgun (WGS) entry which is preliminary data.</text>
</comment>
<reference evidence="1 2" key="1">
    <citation type="submission" date="2016-07" db="EMBL/GenBank/DDBJ databases">
        <title>Bacillus oceanisediminis whole genome.</title>
        <authorList>
            <person name="Pal Y."/>
            <person name="Verma A."/>
            <person name="Mual P."/>
            <person name="Srinivasan K."/>
        </authorList>
    </citation>
    <scope>NUCLEOTIDE SEQUENCE [LARGE SCALE GENOMIC DNA]</scope>
    <source>
        <strain evidence="1 2">Bhandara28</strain>
    </source>
</reference>
<dbReference type="Gene3D" id="2.60.40.3700">
    <property type="match status" value="1"/>
</dbReference>
<dbReference type="InterPro" id="IPR047808">
    <property type="entry name" value="CueP-like"/>
</dbReference>
<gene>
    <name evidence="1" type="ORF">BBV17_21730</name>
</gene>
<name>A0ABX3CQH3_9BACI</name>
<protein>
    <submittedName>
        <fullName evidence="1">Uncharacterized protein</fullName>
    </submittedName>
</protein>
<dbReference type="Pfam" id="PF21172">
    <property type="entry name" value="CueP"/>
    <property type="match status" value="1"/>
</dbReference>
<proteinExistence type="predicted"/>
<accession>A0ABX3CQH3</accession>
<dbReference type="NCBIfam" id="NF038094">
    <property type="entry name" value="CueP_fam"/>
    <property type="match status" value="1"/>
</dbReference>